<gene>
    <name evidence="1" type="ORF">HaLaN_21722</name>
</gene>
<dbReference type="AlphaFoldDB" id="A0A699ZS73"/>
<dbReference type="EMBL" id="BLLF01002418">
    <property type="protein sequence ID" value="GFH24010.1"/>
    <property type="molecule type" value="Genomic_DNA"/>
</dbReference>
<keyword evidence="2" id="KW-1185">Reference proteome</keyword>
<evidence type="ECO:0000313" key="2">
    <source>
        <dbReference type="Proteomes" id="UP000485058"/>
    </source>
</evidence>
<evidence type="ECO:0000313" key="1">
    <source>
        <dbReference type="EMBL" id="GFH24010.1"/>
    </source>
</evidence>
<comment type="caution">
    <text evidence="1">The sequence shown here is derived from an EMBL/GenBank/DDBJ whole genome shotgun (WGS) entry which is preliminary data.</text>
</comment>
<name>A0A699ZS73_HAELA</name>
<proteinExistence type="predicted"/>
<accession>A0A699ZS73</accession>
<dbReference type="Proteomes" id="UP000485058">
    <property type="component" value="Unassembled WGS sequence"/>
</dbReference>
<organism evidence="1 2">
    <name type="scientific">Haematococcus lacustris</name>
    <name type="common">Green alga</name>
    <name type="synonym">Haematococcus pluvialis</name>
    <dbReference type="NCBI Taxonomy" id="44745"/>
    <lineage>
        <taxon>Eukaryota</taxon>
        <taxon>Viridiplantae</taxon>
        <taxon>Chlorophyta</taxon>
        <taxon>core chlorophytes</taxon>
        <taxon>Chlorophyceae</taxon>
        <taxon>CS clade</taxon>
        <taxon>Chlamydomonadales</taxon>
        <taxon>Haematococcaceae</taxon>
        <taxon>Haematococcus</taxon>
    </lineage>
</organism>
<sequence>MARQPDIADLVEPVPAGILPLVKKLRPRHSSDPGRPLQTWPVHVCRACARMPALLSCSSKNSEQHSVCAAQRAFSSLSALDAVYMTRGCAAWLRPHTWWASVVWLGGWAACVRRGHPSPSRSHSRPAQ</sequence>
<protein>
    <submittedName>
        <fullName evidence="1">Uncharacterized protein</fullName>
    </submittedName>
</protein>
<reference evidence="1 2" key="1">
    <citation type="submission" date="2020-02" db="EMBL/GenBank/DDBJ databases">
        <title>Draft genome sequence of Haematococcus lacustris strain NIES-144.</title>
        <authorList>
            <person name="Morimoto D."/>
            <person name="Nakagawa S."/>
            <person name="Yoshida T."/>
            <person name="Sawayama S."/>
        </authorList>
    </citation>
    <scope>NUCLEOTIDE SEQUENCE [LARGE SCALE GENOMIC DNA]</scope>
    <source>
        <strain evidence="1 2">NIES-144</strain>
    </source>
</reference>